<dbReference type="Proteomes" id="UP000229315">
    <property type="component" value="Unassembled WGS sequence"/>
</dbReference>
<dbReference type="AlphaFoldDB" id="A0A2H0UFV9"/>
<dbReference type="EMBL" id="PFBH01000008">
    <property type="protein sequence ID" value="PIR85298.1"/>
    <property type="molecule type" value="Genomic_DNA"/>
</dbReference>
<protein>
    <submittedName>
        <fullName evidence="1">Uncharacterized protein</fullName>
    </submittedName>
</protein>
<comment type="caution">
    <text evidence="1">The sequence shown here is derived from an EMBL/GenBank/DDBJ whole genome shotgun (WGS) entry which is preliminary data.</text>
</comment>
<reference evidence="2" key="1">
    <citation type="submission" date="2017-09" db="EMBL/GenBank/DDBJ databases">
        <title>Depth-based differentiation of microbial function through sediment-hosted aquifers and enrichment of novel symbionts in the deep terrestrial subsurface.</title>
        <authorList>
            <person name="Probst A.J."/>
            <person name="Ladd B."/>
            <person name="Jarett J.K."/>
            <person name="Geller-Mcgrath D.E."/>
            <person name="Sieber C.M.K."/>
            <person name="Emerson J.B."/>
            <person name="Anantharaman K."/>
            <person name="Thomas B.C."/>
            <person name="Malmstrom R."/>
            <person name="Stieglmeier M."/>
            <person name="Klingl A."/>
            <person name="Woyke T."/>
            <person name="Ryan C.M."/>
            <person name="Banfield J.F."/>
        </authorList>
    </citation>
    <scope>NUCLEOTIDE SEQUENCE [LARGE SCALE GENOMIC DNA]</scope>
</reference>
<evidence type="ECO:0000313" key="2">
    <source>
        <dbReference type="Proteomes" id="UP000229315"/>
    </source>
</evidence>
<organism evidence="1 2">
    <name type="scientific">Candidatus Kaiserbacteria bacterium CG10_big_fil_rev_8_21_14_0_10_45_20</name>
    <dbReference type="NCBI Taxonomy" id="1974607"/>
    <lineage>
        <taxon>Bacteria</taxon>
        <taxon>Candidatus Kaiseribacteriota</taxon>
    </lineage>
</organism>
<gene>
    <name evidence="1" type="ORF">COU15_01405</name>
</gene>
<proteinExistence type="predicted"/>
<accession>A0A2H0UFV9</accession>
<name>A0A2H0UFV9_9BACT</name>
<sequence>MTESLTSSKEGRPREVYFSISNILNAVQVRMEDGSVVSHHIAIQHREHEGKPKFQALGGGAKLTPEAKAQLKDEFEDIRFRSGEESTDARFYLPVPEGLSKEEEAKWASGVMERFSQQDSAIFEDDILREVVHELTDESGILSPEDVTDIHGTHVSVVSPIQWDKQTSGRSAHADGYHRIFHLFNIEISEEVFNKLAESEKIKVLSDEEKKVIIKATEEGESVAELPDGSVVVENVLLNPYEPH</sequence>
<evidence type="ECO:0000313" key="1">
    <source>
        <dbReference type="EMBL" id="PIR85298.1"/>
    </source>
</evidence>